<evidence type="ECO:0000256" key="14">
    <source>
        <dbReference type="SAM" id="Phobius"/>
    </source>
</evidence>
<dbReference type="InterPro" id="IPR021261">
    <property type="entry name" value="GPCAT"/>
</dbReference>
<evidence type="ECO:0000256" key="10">
    <source>
        <dbReference type="ARBA" id="ARBA00023209"/>
    </source>
</evidence>
<evidence type="ECO:0000256" key="1">
    <source>
        <dbReference type="ARBA" id="ARBA00004141"/>
    </source>
</evidence>
<comment type="subcellular location">
    <subcellularLocation>
        <location evidence="1">Membrane</location>
        <topology evidence="1">Multi-pass membrane protein</topology>
    </subcellularLocation>
</comment>
<dbReference type="PANTHER" id="PTHR31201:SF1">
    <property type="entry name" value="GLYCEROPHOSPHOCHOLINE ACYLTRANSFERASE 1"/>
    <property type="match status" value="1"/>
</dbReference>
<reference evidence="15" key="1">
    <citation type="submission" date="2022-11" db="EMBL/GenBank/DDBJ databases">
        <authorList>
            <person name="Hyden B.L."/>
            <person name="Feng K."/>
            <person name="Yates T."/>
            <person name="Jawdy S."/>
            <person name="Smart L.B."/>
            <person name="Muchero W."/>
        </authorList>
    </citation>
    <scope>NUCLEOTIDE SEQUENCE</scope>
    <source>
        <tissue evidence="15">Shoot tip</tissue>
    </source>
</reference>
<evidence type="ECO:0000256" key="9">
    <source>
        <dbReference type="ARBA" id="ARBA00023136"/>
    </source>
</evidence>
<dbReference type="GO" id="GO:0016746">
    <property type="term" value="F:acyltransferase activity"/>
    <property type="evidence" value="ECO:0007669"/>
    <property type="project" value="UniProtKB-KW"/>
</dbReference>
<comment type="similarity">
    <text evidence="2">Belongs to the GPC1 family.</text>
</comment>
<keyword evidence="12" id="KW-0012">Acyltransferase</keyword>
<keyword evidence="7 14" id="KW-1133">Transmembrane helix</keyword>
<keyword evidence="4" id="KW-0444">Lipid biosynthesis</keyword>
<feature type="compositionally biased region" description="Polar residues" evidence="13">
    <location>
        <begin position="332"/>
        <end position="348"/>
    </location>
</feature>
<protein>
    <recommendedName>
        <fullName evidence="3">Glycerophosphocholine acyltransferase 1</fullName>
    </recommendedName>
</protein>
<dbReference type="AlphaFoldDB" id="A0A9Q0ZFK0"/>
<feature type="transmembrane region" description="Helical" evidence="14">
    <location>
        <begin position="197"/>
        <end position="214"/>
    </location>
</feature>
<keyword evidence="6 14" id="KW-0812">Transmembrane</keyword>
<evidence type="ECO:0000256" key="12">
    <source>
        <dbReference type="ARBA" id="ARBA00023315"/>
    </source>
</evidence>
<feature type="transmembrane region" description="Helical" evidence="14">
    <location>
        <begin position="128"/>
        <end position="147"/>
    </location>
</feature>
<evidence type="ECO:0000256" key="7">
    <source>
        <dbReference type="ARBA" id="ARBA00022989"/>
    </source>
</evidence>
<evidence type="ECO:0000256" key="3">
    <source>
        <dbReference type="ARBA" id="ARBA00019082"/>
    </source>
</evidence>
<reference evidence="15" key="2">
    <citation type="journal article" date="2023" name="Int. J. Mol. Sci.">
        <title>De Novo Assembly and Annotation of 11 Diverse Shrub Willow (Salix) Genomes Reveals Novel Gene Organization in Sex-Linked Regions.</title>
        <authorList>
            <person name="Hyden B."/>
            <person name="Feng K."/>
            <person name="Yates T.B."/>
            <person name="Jawdy S."/>
            <person name="Cereghino C."/>
            <person name="Smart L.B."/>
            <person name="Muchero W."/>
        </authorList>
    </citation>
    <scope>NUCLEOTIDE SEQUENCE</scope>
    <source>
        <tissue evidence="15">Shoot tip</tissue>
    </source>
</reference>
<comment type="caution">
    <text evidence="15">The sequence shown here is derived from an EMBL/GenBank/DDBJ whole genome shotgun (WGS) entry which is preliminary data.</text>
</comment>
<feature type="transmembrane region" description="Helical" evidence="14">
    <location>
        <begin position="102"/>
        <end position="122"/>
    </location>
</feature>
<dbReference type="PANTHER" id="PTHR31201">
    <property type="entry name" value="OS01G0585100 PROTEIN"/>
    <property type="match status" value="1"/>
</dbReference>
<evidence type="ECO:0000313" key="16">
    <source>
        <dbReference type="Proteomes" id="UP001151532"/>
    </source>
</evidence>
<feature type="transmembrane region" description="Helical" evidence="14">
    <location>
        <begin position="267"/>
        <end position="290"/>
    </location>
</feature>
<name>A0A9Q0ZFK0_SALPP</name>
<dbReference type="GO" id="GO:0016020">
    <property type="term" value="C:membrane"/>
    <property type="evidence" value="ECO:0007669"/>
    <property type="project" value="UniProtKB-SubCell"/>
</dbReference>
<keyword evidence="8" id="KW-0443">Lipid metabolism</keyword>
<gene>
    <name evidence="15" type="ORF">OIU79_003634</name>
</gene>
<feature type="region of interest" description="Disordered" evidence="13">
    <location>
        <begin position="328"/>
        <end position="348"/>
    </location>
</feature>
<feature type="transmembrane region" description="Helical" evidence="14">
    <location>
        <begin position="72"/>
        <end position="90"/>
    </location>
</feature>
<feature type="transmembrane region" description="Helical" evidence="14">
    <location>
        <begin position="159"/>
        <end position="177"/>
    </location>
</feature>
<evidence type="ECO:0000256" key="2">
    <source>
        <dbReference type="ARBA" id="ARBA00006675"/>
    </source>
</evidence>
<evidence type="ECO:0000313" key="15">
    <source>
        <dbReference type="EMBL" id="KAJ6732582.1"/>
    </source>
</evidence>
<dbReference type="Pfam" id="PF10998">
    <property type="entry name" value="DUF2838"/>
    <property type="match status" value="1"/>
</dbReference>
<keyword evidence="10" id="KW-0594">Phospholipid biosynthesis</keyword>
<dbReference type="EMBL" id="JAPFFK010000012">
    <property type="protein sequence ID" value="KAJ6732582.1"/>
    <property type="molecule type" value="Genomic_DNA"/>
</dbReference>
<proteinExistence type="inferred from homology"/>
<keyword evidence="11" id="KW-1208">Phospholipid metabolism</keyword>
<evidence type="ECO:0000256" key="4">
    <source>
        <dbReference type="ARBA" id="ARBA00022516"/>
    </source>
</evidence>
<dbReference type="GO" id="GO:0006656">
    <property type="term" value="P:phosphatidylcholine biosynthetic process"/>
    <property type="evidence" value="ECO:0007669"/>
    <property type="project" value="TreeGrafter"/>
</dbReference>
<accession>A0A9Q0ZFK0</accession>
<evidence type="ECO:0000256" key="8">
    <source>
        <dbReference type="ARBA" id="ARBA00023098"/>
    </source>
</evidence>
<keyword evidence="16" id="KW-1185">Reference proteome</keyword>
<dbReference type="Proteomes" id="UP001151532">
    <property type="component" value="Chromosome 18"/>
</dbReference>
<sequence>MSNNEELVEEIIKTNGDSFEKVKQRLKDRSKKMAQTKEILSKQANQTKEILSKQAVKIAKQAEEHERFINKVTHLLGVLGFGGFCFLLGARPQDIPYVNGIIIFWIFAIMRIQSSWSTFFYIQRMKSFSWFCFSFAEGPLAWALIVWRCSLVFSSADKLVSVLIHLLPGEMVLLLYGLPCIEHPLSPSRVKPCMFPVLHKLLISAFILILRVSWPYGVEDKSYLFTWQRLLRDPEVMTSYRELSKKAQKANSIWWQLSGLLGDQNRLLMYILFQAMFTVATMALTVPIFLSYELHVVFQILKISAAAWNGGSFLLEVMPRQVILKEKKKSEMQPTSTQHDQSSDLVENAMNTEISTEVTGS</sequence>
<evidence type="ECO:0000256" key="13">
    <source>
        <dbReference type="SAM" id="MobiDB-lite"/>
    </source>
</evidence>
<keyword evidence="5" id="KW-0808">Transferase</keyword>
<keyword evidence="9 14" id="KW-0472">Membrane</keyword>
<evidence type="ECO:0000256" key="11">
    <source>
        <dbReference type="ARBA" id="ARBA00023264"/>
    </source>
</evidence>
<evidence type="ECO:0000256" key="6">
    <source>
        <dbReference type="ARBA" id="ARBA00022692"/>
    </source>
</evidence>
<dbReference type="OrthoDB" id="406287at2759"/>
<organism evidence="15 16">
    <name type="scientific">Salix purpurea</name>
    <name type="common">Purple osier willow</name>
    <dbReference type="NCBI Taxonomy" id="77065"/>
    <lineage>
        <taxon>Eukaryota</taxon>
        <taxon>Viridiplantae</taxon>
        <taxon>Streptophyta</taxon>
        <taxon>Embryophyta</taxon>
        <taxon>Tracheophyta</taxon>
        <taxon>Spermatophyta</taxon>
        <taxon>Magnoliopsida</taxon>
        <taxon>eudicotyledons</taxon>
        <taxon>Gunneridae</taxon>
        <taxon>Pentapetalae</taxon>
        <taxon>rosids</taxon>
        <taxon>fabids</taxon>
        <taxon>Malpighiales</taxon>
        <taxon>Salicaceae</taxon>
        <taxon>Saliceae</taxon>
        <taxon>Salix</taxon>
    </lineage>
</organism>
<evidence type="ECO:0000256" key="5">
    <source>
        <dbReference type="ARBA" id="ARBA00022679"/>
    </source>
</evidence>